<dbReference type="EMBL" id="JAGQLH010000001">
    <property type="protein sequence ID" value="MCA9385038.1"/>
    <property type="molecule type" value="Genomic_DNA"/>
</dbReference>
<name>A0A955L735_9BACT</name>
<dbReference type="SUPFAM" id="SSF48576">
    <property type="entry name" value="Terpenoid synthases"/>
    <property type="match status" value="1"/>
</dbReference>
<feature type="transmembrane region" description="Helical" evidence="1">
    <location>
        <begin position="6"/>
        <end position="23"/>
    </location>
</feature>
<organism evidence="2 3">
    <name type="scientific">Candidatus Dojkabacteria bacterium</name>
    <dbReference type="NCBI Taxonomy" id="2099670"/>
    <lineage>
        <taxon>Bacteria</taxon>
        <taxon>Candidatus Dojkabacteria</taxon>
    </lineage>
</organism>
<dbReference type="InterPro" id="IPR033749">
    <property type="entry name" value="Polyprenyl_synt_CS"/>
</dbReference>
<dbReference type="AlphaFoldDB" id="A0A955L735"/>
<keyword evidence="1" id="KW-0812">Transmembrane</keyword>
<feature type="transmembrane region" description="Helical" evidence="1">
    <location>
        <begin position="43"/>
        <end position="63"/>
    </location>
</feature>
<reference evidence="2" key="2">
    <citation type="journal article" date="2021" name="Microbiome">
        <title>Successional dynamics and alternative stable states in a saline activated sludge microbial community over 9 years.</title>
        <authorList>
            <person name="Wang Y."/>
            <person name="Ye J."/>
            <person name="Ju F."/>
            <person name="Liu L."/>
            <person name="Boyd J.A."/>
            <person name="Deng Y."/>
            <person name="Parks D.H."/>
            <person name="Jiang X."/>
            <person name="Yin X."/>
            <person name="Woodcroft B.J."/>
            <person name="Tyson G.W."/>
            <person name="Hugenholtz P."/>
            <person name="Polz M.F."/>
            <person name="Zhang T."/>
        </authorList>
    </citation>
    <scope>NUCLEOTIDE SEQUENCE</scope>
    <source>
        <strain evidence="2">HKST-UBA11</strain>
    </source>
</reference>
<dbReference type="PROSITE" id="PS00444">
    <property type="entry name" value="POLYPRENYL_SYNTHASE_2"/>
    <property type="match status" value="1"/>
</dbReference>
<evidence type="ECO:0000313" key="3">
    <source>
        <dbReference type="Proteomes" id="UP000754563"/>
    </source>
</evidence>
<proteinExistence type="predicted"/>
<dbReference type="Proteomes" id="UP000754563">
    <property type="component" value="Unassembled WGS sequence"/>
</dbReference>
<evidence type="ECO:0000256" key="1">
    <source>
        <dbReference type="SAM" id="Phobius"/>
    </source>
</evidence>
<evidence type="ECO:0000313" key="2">
    <source>
        <dbReference type="EMBL" id="MCA9385038.1"/>
    </source>
</evidence>
<sequence>MKSLNLHLKIIFFTAELFIRGLLHYIYAKYLLRNILEQSSSNLNIKILVCTIIVPELFAYPYATLAGKNLTGQHLRLLTLVCAVMPVNDSLIDNTEIALNRLEKLFIEYDSISPKNYNELLQTQLLNMIYQSDLIHENLFIPTLQNVHNAQIESRRQIIDTPNLEDLQEITANKGGYTAILFAYCVKNTLSTEEINFLYAVGYWFQLLDDLVDCKKDSKEEITTLANSLSNSEFQLLLNKQNRKIIHQIKKLPYSLWKKSTFLFKLFYLEKLSFAFFEEYNRNPQKSKSALVETIKILTSIRHAYKEILTFQDPLQSS</sequence>
<accession>A0A955L735</accession>
<comment type="caution">
    <text evidence="2">The sequence shown here is derived from an EMBL/GenBank/DDBJ whole genome shotgun (WGS) entry which is preliminary data.</text>
</comment>
<reference evidence="2" key="1">
    <citation type="submission" date="2020-04" db="EMBL/GenBank/DDBJ databases">
        <authorList>
            <person name="Zhang T."/>
        </authorList>
    </citation>
    <scope>NUCLEOTIDE SEQUENCE</scope>
    <source>
        <strain evidence="2">HKST-UBA11</strain>
    </source>
</reference>
<dbReference type="Gene3D" id="1.10.600.10">
    <property type="entry name" value="Farnesyl Diphosphate Synthase"/>
    <property type="match status" value="1"/>
</dbReference>
<keyword evidence="1" id="KW-0472">Membrane</keyword>
<protein>
    <recommendedName>
        <fullName evidence="4">Polyprenyl synthetase family protein</fullName>
    </recommendedName>
</protein>
<evidence type="ECO:0008006" key="4">
    <source>
        <dbReference type="Google" id="ProtNLM"/>
    </source>
</evidence>
<gene>
    <name evidence="2" type="ORF">KC717_00155</name>
</gene>
<dbReference type="InterPro" id="IPR008949">
    <property type="entry name" value="Isoprenoid_synthase_dom_sf"/>
</dbReference>
<keyword evidence="1" id="KW-1133">Transmembrane helix</keyword>